<organism evidence="2">
    <name type="scientific">marine sediment metagenome</name>
    <dbReference type="NCBI Taxonomy" id="412755"/>
    <lineage>
        <taxon>unclassified sequences</taxon>
        <taxon>metagenomes</taxon>
        <taxon>ecological metagenomes</taxon>
    </lineage>
</organism>
<protein>
    <submittedName>
        <fullName evidence="2">Uncharacterized protein</fullName>
    </submittedName>
</protein>
<gene>
    <name evidence="2" type="ORF">S03H2_39653</name>
</gene>
<proteinExistence type="predicted"/>
<feature type="non-terminal residue" evidence="2">
    <location>
        <position position="1"/>
    </location>
</feature>
<feature type="compositionally biased region" description="Gly residues" evidence="1">
    <location>
        <begin position="10"/>
        <end position="26"/>
    </location>
</feature>
<name>X1FXL4_9ZZZZ</name>
<dbReference type="AlphaFoldDB" id="X1FXL4"/>
<feature type="region of interest" description="Disordered" evidence="1">
    <location>
        <begin position="1"/>
        <end position="46"/>
    </location>
</feature>
<comment type="caution">
    <text evidence="2">The sequence shown here is derived from an EMBL/GenBank/DDBJ whole genome shotgun (WGS) entry which is preliminary data.</text>
</comment>
<sequence length="46" mass="4463">QLLSQAIPTGNGGGGAFGTSDGGNGNSGDPFSDINPESIFEGCDFG</sequence>
<dbReference type="EMBL" id="BARU01024536">
    <property type="protein sequence ID" value="GAH50401.1"/>
    <property type="molecule type" value="Genomic_DNA"/>
</dbReference>
<evidence type="ECO:0000256" key="1">
    <source>
        <dbReference type="SAM" id="MobiDB-lite"/>
    </source>
</evidence>
<reference evidence="2" key="1">
    <citation type="journal article" date="2014" name="Front. Microbiol.">
        <title>High frequency of phylogenetically diverse reductive dehalogenase-homologous genes in deep subseafloor sedimentary metagenomes.</title>
        <authorList>
            <person name="Kawai M."/>
            <person name="Futagami T."/>
            <person name="Toyoda A."/>
            <person name="Takaki Y."/>
            <person name="Nishi S."/>
            <person name="Hori S."/>
            <person name="Arai W."/>
            <person name="Tsubouchi T."/>
            <person name="Morono Y."/>
            <person name="Uchiyama I."/>
            <person name="Ito T."/>
            <person name="Fujiyama A."/>
            <person name="Inagaki F."/>
            <person name="Takami H."/>
        </authorList>
    </citation>
    <scope>NUCLEOTIDE SEQUENCE</scope>
    <source>
        <strain evidence="2">Expedition CK06-06</strain>
    </source>
</reference>
<evidence type="ECO:0000313" key="2">
    <source>
        <dbReference type="EMBL" id="GAH50401.1"/>
    </source>
</evidence>
<accession>X1FXL4</accession>